<keyword evidence="9" id="KW-0807">Transducer</keyword>
<comment type="caution">
    <text evidence="12">The sequence shown here is derived from an EMBL/GenBank/DDBJ whole genome shotgun (WGS) entry which is preliminary data.</text>
</comment>
<comment type="similarity">
    <text evidence="2">Belongs to the G-protein coupled receptor 4 family.</text>
</comment>
<evidence type="ECO:0000256" key="11">
    <source>
        <dbReference type="SAM" id="Phobius"/>
    </source>
</evidence>
<accession>A0AAD2Q0C4</accession>
<evidence type="ECO:0000313" key="13">
    <source>
        <dbReference type="Proteomes" id="UP001295794"/>
    </source>
</evidence>
<name>A0AAD2Q0C4_9AGAR</name>
<evidence type="ECO:0000256" key="4">
    <source>
        <dbReference type="ARBA" id="ARBA00022692"/>
    </source>
</evidence>
<dbReference type="Pfam" id="PF02076">
    <property type="entry name" value="STE3"/>
    <property type="match status" value="1"/>
</dbReference>
<proteinExistence type="inferred from homology"/>
<evidence type="ECO:0000256" key="10">
    <source>
        <dbReference type="SAM" id="MobiDB-lite"/>
    </source>
</evidence>
<evidence type="ECO:0000256" key="5">
    <source>
        <dbReference type="ARBA" id="ARBA00022989"/>
    </source>
</evidence>
<keyword evidence="8" id="KW-0675">Receptor</keyword>
<evidence type="ECO:0000256" key="2">
    <source>
        <dbReference type="ARBA" id="ARBA00011085"/>
    </source>
</evidence>
<dbReference type="PANTHER" id="PTHR28097:SF1">
    <property type="entry name" value="PHEROMONE A FACTOR RECEPTOR"/>
    <property type="match status" value="1"/>
</dbReference>
<keyword evidence="7 11" id="KW-0472">Membrane</keyword>
<evidence type="ECO:0000256" key="8">
    <source>
        <dbReference type="ARBA" id="ARBA00023170"/>
    </source>
</evidence>
<evidence type="ECO:0000256" key="1">
    <source>
        <dbReference type="ARBA" id="ARBA00004141"/>
    </source>
</evidence>
<feature type="transmembrane region" description="Helical" evidence="11">
    <location>
        <begin position="228"/>
        <end position="254"/>
    </location>
</feature>
<evidence type="ECO:0000256" key="7">
    <source>
        <dbReference type="ARBA" id="ARBA00023136"/>
    </source>
</evidence>
<feature type="transmembrane region" description="Helical" evidence="11">
    <location>
        <begin position="75"/>
        <end position="98"/>
    </location>
</feature>
<keyword evidence="3" id="KW-0589">Pheromone response</keyword>
<feature type="transmembrane region" description="Helical" evidence="11">
    <location>
        <begin position="30"/>
        <end position="55"/>
    </location>
</feature>
<feature type="transmembrane region" description="Helical" evidence="11">
    <location>
        <begin position="283"/>
        <end position="307"/>
    </location>
</feature>
<dbReference type="InterPro" id="IPR001499">
    <property type="entry name" value="GPCR_STE3"/>
</dbReference>
<feature type="transmembrane region" description="Helical" evidence="11">
    <location>
        <begin position="340"/>
        <end position="361"/>
    </location>
</feature>
<dbReference type="PRINTS" id="PR00899">
    <property type="entry name" value="GPCRSTE3"/>
</dbReference>
<evidence type="ECO:0000256" key="3">
    <source>
        <dbReference type="ARBA" id="ARBA00022507"/>
    </source>
</evidence>
<gene>
    <name evidence="12" type="ORF">MYCIT1_LOCUS476</name>
</gene>
<keyword evidence="6" id="KW-0297">G-protein coupled receptor</keyword>
<feature type="transmembrane region" description="Helical" evidence="11">
    <location>
        <begin position="110"/>
        <end position="133"/>
    </location>
</feature>
<evidence type="ECO:0008006" key="14">
    <source>
        <dbReference type="Google" id="ProtNLM"/>
    </source>
</evidence>
<keyword evidence="5 11" id="KW-1133">Transmembrane helix</keyword>
<evidence type="ECO:0000256" key="6">
    <source>
        <dbReference type="ARBA" id="ARBA00023040"/>
    </source>
</evidence>
<dbReference type="GO" id="GO:0000750">
    <property type="term" value="P:pheromone-dependent signal transduction involved in conjugation with cellular fusion"/>
    <property type="evidence" value="ECO:0007669"/>
    <property type="project" value="TreeGrafter"/>
</dbReference>
<dbReference type="GO" id="GO:0004933">
    <property type="term" value="F:mating-type a-factor pheromone receptor activity"/>
    <property type="evidence" value="ECO:0007669"/>
    <property type="project" value="InterPro"/>
</dbReference>
<keyword evidence="4 11" id="KW-0812">Transmembrane</keyword>
<dbReference type="CDD" id="cd14966">
    <property type="entry name" value="7tmD_STE3"/>
    <property type="match status" value="1"/>
</dbReference>
<reference evidence="12" key="1">
    <citation type="submission" date="2023-11" db="EMBL/GenBank/DDBJ databases">
        <authorList>
            <person name="De Vega J J."/>
            <person name="De Vega J J."/>
        </authorList>
    </citation>
    <scope>NUCLEOTIDE SEQUENCE</scope>
</reference>
<feature type="transmembrane region" description="Helical" evidence="11">
    <location>
        <begin position="191"/>
        <end position="208"/>
    </location>
</feature>
<dbReference type="GO" id="GO:0005886">
    <property type="term" value="C:plasma membrane"/>
    <property type="evidence" value="ECO:0007669"/>
    <property type="project" value="TreeGrafter"/>
</dbReference>
<dbReference type="AlphaFoldDB" id="A0AAD2Q0C4"/>
<evidence type="ECO:0000313" key="12">
    <source>
        <dbReference type="EMBL" id="CAK5262058.1"/>
    </source>
</evidence>
<protein>
    <recommendedName>
        <fullName evidence="14">Pheromone receptor</fullName>
    </recommendedName>
</protein>
<keyword evidence="13" id="KW-1185">Reference proteome</keyword>
<dbReference type="PRINTS" id="PR00900">
    <property type="entry name" value="PHEROMONEAR"/>
</dbReference>
<comment type="subcellular location">
    <subcellularLocation>
        <location evidence="1">Membrane</location>
        <topology evidence="1">Multi-pass membrane protein</topology>
    </subcellularLocation>
</comment>
<organism evidence="12 13">
    <name type="scientific">Mycena citricolor</name>
    <dbReference type="NCBI Taxonomy" id="2018698"/>
    <lineage>
        <taxon>Eukaryota</taxon>
        <taxon>Fungi</taxon>
        <taxon>Dikarya</taxon>
        <taxon>Basidiomycota</taxon>
        <taxon>Agaricomycotina</taxon>
        <taxon>Agaricomycetes</taxon>
        <taxon>Agaricomycetidae</taxon>
        <taxon>Agaricales</taxon>
        <taxon>Marasmiineae</taxon>
        <taxon>Mycenaceae</taxon>
        <taxon>Mycena</taxon>
    </lineage>
</organism>
<feature type="region of interest" description="Disordered" evidence="10">
    <location>
        <begin position="395"/>
        <end position="427"/>
    </location>
</feature>
<dbReference type="Proteomes" id="UP001295794">
    <property type="component" value="Unassembled WGS sequence"/>
</dbReference>
<dbReference type="PANTHER" id="PTHR28097">
    <property type="entry name" value="PHEROMONE A FACTOR RECEPTOR"/>
    <property type="match status" value="1"/>
</dbReference>
<evidence type="ECO:0000256" key="9">
    <source>
        <dbReference type="ARBA" id="ARBA00023224"/>
    </source>
</evidence>
<dbReference type="InterPro" id="IPR001546">
    <property type="entry name" value="GPCR_Pheromne_A_rcpt"/>
</dbReference>
<sequence>MYVTFICNILMGTSDGPVARRPRMCVTAHLSVLPLSLSLSGFTLLVFLFFSFLFIPPFSVVLACLFHSHFPDSHYHFLDCMTNWALEIAPFLAGSLVIATLPHHWRVGNIATLSIIAWLFVYNMMYGVNAVIWNGNDDIQAATWCDLATKLKIGADVALPGCCLCLARRLLRIAKGKEMSPPGWRYLMPDILLCWGIPVLIMALHLVVQGHRFDIIENIGCLPAVYISWPSILILDLPAFLPAAGALLCCGMAIPKLYQRRQSFRVFLETTESSLTPSRYMRLMGLTLLLGLWNTILVAVSAVSAYIGGLQPYVSWPFVHAGFEFIGQFKNSDLSPSDVAFTYILWWAVPLSSVIFFLFFGTGSQVLQDYKAMAGGLSRAVSLSRRKSQALSPARRWRGGVDPEAPPLPTRADSASTFSGASGGSRKELLGSTFVADAGSAVDREQLPSFYHHAQ</sequence>
<dbReference type="EMBL" id="CAVNYO010000007">
    <property type="protein sequence ID" value="CAK5262058.1"/>
    <property type="molecule type" value="Genomic_DNA"/>
</dbReference>